<dbReference type="Proteomes" id="UP000440578">
    <property type="component" value="Unassembled WGS sequence"/>
</dbReference>
<dbReference type="PANTHER" id="PTHR22826:SF106">
    <property type="entry name" value="TRIO, ISOFORM A"/>
    <property type="match status" value="1"/>
</dbReference>
<keyword evidence="1" id="KW-0344">Guanine-nucleotide releasing factor</keyword>
<dbReference type="AlphaFoldDB" id="A0A6A4W5J4"/>
<dbReference type="GO" id="GO:0005737">
    <property type="term" value="C:cytoplasm"/>
    <property type="evidence" value="ECO:0007669"/>
    <property type="project" value="TreeGrafter"/>
</dbReference>
<feature type="domain" description="CRAL-TRIO" evidence="2">
    <location>
        <begin position="43"/>
        <end position="106"/>
    </location>
</feature>
<evidence type="ECO:0000313" key="3">
    <source>
        <dbReference type="EMBL" id="KAF0297161.1"/>
    </source>
</evidence>
<dbReference type="OrthoDB" id="10256089at2759"/>
<dbReference type="PANTHER" id="PTHR22826">
    <property type="entry name" value="RHO GUANINE EXCHANGE FACTOR-RELATED"/>
    <property type="match status" value="1"/>
</dbReference>
<dbReference type="GO" id="GO:0019898">
    <property type="term" value="C:extrinsic component of membrane"/>
    <property type="evidence" value="ECO:0007669"/>
    <property type="project" value="TreeGrafter"/>
</dbReference>
<protein>
    <submittedName>
        <fullName evidence="3">Triple functional domain protein</fullName>
    </submittedName>
</protein>
<reference evidence="3 4" key="1">
    <citation type="submission" date="2019-07" db="EMBL/GenBank/DDBJ databases">
        <title>Draft genome assembly of a fouling barnacle, Amphibalanus amphitrite (Darwin, 1854): The first reference genome for Thecostraca.</title>
        <authorList>
            <person name="Kim W."/>
        </authorList>
    </citation>
    <scope>NUCLEOTIDE SEQUENCE [LARGE SCALE GENOMIC DNA]</scope>
    <source>
        <strain evidence="3">SNU_AA5</strain>
        <tissue evidence="3">Soma without cirri and trophi</tissue>
    </source>
</reference>
<gene>
    <name evidence="3" type="primary">Kalrn_1</name>
    <name evidence="3" type="ORF">FJT64_005394</name>
</gene>
<dbReference type="Pfam" id="PF13716">
    <property type="entry name" value="CRAL_TRIO_2"/>
    <property type="match status" value="1"/>
</dbReference>
<name>A0A6A4W5J4_AMPAM</name>
<organism evidence="3 4">
    <name type="scientific">Amphibalanus amphitrite</name>
    <name type="common">Striped barnacle</name>
    <name type="synonym">Balanus amphitrite</name>
    <dbReference type="NCBI Taxonomy" id="1232801"/>
    <lineage>
        <taxon>Eukaryota</taxon>
        <taxon>Metazoa</taxon>
        <taxon>Ecdysozoa</taxon>
        <taxon>Arthropoda</taxon>
        <taxon>Crustacea</taxon>
        <taxon>Multicrustacea</taxon>
        <taxon>Cirripedia</taxon>
        <taxon>Thoracica</taxon>
        <taxon>Thoracicalcarea</taxon>
        <taxon>Balanomorpha</taxon>
        <taxon>Balanoidea</taxon>
        <taxon>Balanidae</taxon>
        <taxon>Amphibalaninae</taxon>
        <taxon>Amphibalanus</taxon>
    </lineage>
</organism>
<dbReference type="EMBL" id="VIIS01001510">
    <property type="protein sequence ID" value="KAF0297161.1"/>
    <property type="molecule type" value="Genomic_DNA"/>
</dbReference>
<evidence type="ECO:0000259" key="2">
    <source>
        <dbReference type="Pfam" id="PF13716"/>
    </source>
</evidence>
<evidence type="ECO:0000313" key="4">
    <source>
        <dbReference type="Proteomes" id="UP000440578"/>
    </source>
</evidence>
<keyword evidence="4" id="KW-1185">Reference proteome</keyword>
<proteinExistence type="predicted"/>
<dbReference type="InterPro" id="IPR051336">
    <property type="entry name" value="RhoGEF_Guanine_NuclExch_SF"/>
</dbReference>
<dbReference type="GO" id="GO:0007411">
    <property type="term" value="P:axon guidance"/>
    <property type="evidence" value="ECO:0007669"/>
    <property type="project" value="TreeGrafter"/>
</dbReference>
<accession>A0A6A4W5J4</accession>
<comment type="caution">
    <text evidence="3">The sequence shown here is derived from an EMBL/GenBank/DDBJ whole genome shotgun (WGS) entry which is preliminary data.</text>
</comment>
<dbReference type="EMBL" id="VIIS01001510">
    <property type="protein sequence ID" value="KAF0297162.1"/>
    <property type="molecule type" value="Genomic_DNA"/>
</dbReference>
<dbReference type="InterPro" id="IPR001251">
    <property type="entry name" value="CRAL-TRIO_dom"/>
</dbReference>
<sequence length="121" mass="13643">MGGQRRAAAGSRRRAMDGLRAMDVLPLLRDRVALLTGARDPRGGPILTFPASARRDRTGHEDLIQLMQYMYQIPSDESRDLGFTVVIDMRNSTWEKIKPILKVLRDHFPRPCVHGLHPEAG</sequence>
<evidence type="ECO:0000256" key="1">
    <source>
        <dbReference type="ARBA" id="ARBA00022658"/>
    </source>
</evidence>
<dbReference type="GO" id="GO:0005085">
    <property type="term" value="F:guanyl-nucleotide exchange factor activity"/>
    <property type="evidence" value="ECO:0007669"/>
    <property type="project" value="UniProtKB-KW"/>
</dbReference>